<evidence type="ECO:0000256" key="3">
    <source>
        <dbReference type="PROSITE-ProRule" id="PRU00023"/>
    </source>
</evidence>
<dbReference type="EMBL" id="KV878592">
    <property type="protein sequence ID" value="OJJ55672.1"/>
    <property type="molecule type" value="Genomic_DNA"/>
</dbReference>
<dbReference type="OrthoDB" id="4454093at2759"/>
<keyword evidence="2 3" id="KW-0040">ANK repeat</keyword>
<evidence type="ECO:0000313" key="5">
    <source>
        <dbReference type="Proteomes" id="UP000184356"/>
    </source>
</evidence>
<dbReference type="RefSeq" id="XP_040699478.1">
    <property type="nucleotide sequence ID" value="XM_040847727.1"/>
</dbReference>
<name>A0A1L9T8C1_9EURO</name>
<dbReference type="SMART" id="SM00248">
    <property type="entry name" value="ANK"/>
    <property type="match status" value="6"/>
</dbReference>
<gene>
    <name evidence="4" type="ORF">ASPSYDRAFT_48880</name>
</gene>
<accession>A0A1L9T8C1</accession>
<dbReference type="PROSITE" id="PS50297">
    <property type="entry name" value="ANK_REP_REGION"/>
    <property type="match status" value="1"/>
</dbReference>
<dbReference type="Pfam" id="PF12796">
    <property type="entry name" value="Ank_2"/>
    <property type="match status" value="2"/>
</dbReference>
<organism evidence="4 5">
    <name type="scientific">Aspergillus sydowii CBS 593.65</name>
    <dbReference type="NCBI Taxonomy" id="1036612"/>
    <lineage>
        <taxon>Eukaryota</taxon>
        <taxon>Fungi</taxon>
        <taxon>Dikarya</taxon>
        <taxon>Ascomycota</taxon>
        <taxon>Pezizomycotina</taxon>
        <taxon>Eurotiomycetes</taxon>
        <taxon>Eurotiomycetidae</taxon>
        <taxon>Eurotiales</taxon>
        <taxon>Aspergillaceae</taxon>
        <taxon>Aspergillus</taxon>
        <taxon>Aspergillus subgen. Nidulantes</taxon>
    </lineage>
</organism>
<keyword evidence="1" id="KW-0677">Repeat</keyword>
<dbReference type="VEuPathDB" id="FungiDB:ASPSYDRAFT_48880"/>
<dbReference type="Gene3D" id="1.25.40.20">
    <property type="entry name" value="Ankyrin repeat-containing domain"/>
    <property type="match status" value="2"/>
</dbReference>
<dbReference type="Proteomes" id="UP000184356">
    <property type="component" value="Unassembled WGS sequence"/>
</dbReference>
<dbReference type="STRING" id="1036612.A0A1L9T8C1"/>
<dbReference type="SUPFAM" id="SSF48403">
    <property type="entry name" value="Ankyrin repeat"/>
    <property type="match status" value="1"/>
</dbReference>
<protein>
    <submittedName>
        <fullName evidence="4">Uncharacterized protein</fullName>
    </submittedName>
</protein>
<dbReference type="PANTHER" id="PTHR24201">
    <property type="entry name" value="ANK_REP_REGION DOMAIN-CONTAINING PROTEIN"/>
    <property type="match status" value="1"/>
</dbReference>
<dbReference type="GeneID" id="63763800"/>
<dbReference type="InterPro" id="IPR050776">
    <property type="entry name" value="Ank_Repeat/CDKN_Inhibitor"/>
</dbReference>
<reference evidence="5" key="1">
    <citation type="journal article" date="2017" name="Genome Biol.">
        <title>Comparative genomics reveals high biological diversity and specific adaptations in the industrially and medically important fungal genus Aspergillus.</title>
        <authorList>
            <person name="de Vries R.P."/>
            <person name="Riley R."/>
            <person name="Wiebenga A."/>
            <person name="Aguilar-Osorio G."/>
            <person name="Amillis S."/>
            <person name="Uchima C.A."/>
            <person name="Anderluh G."/>
            <person name="Asadollahi M."/>
            <person name="Askin M."/>
            <person name="Barry K."/>
            <person name="Battaglia E."/>
            <person name="Bayram O."/>
            <person name="Benocci T."/>
            <person name="Braus-Stromeyer S.A."/>
            <person name="Caldana C."/>
            <person name="Canovas D."/>
            <person name="Cerqueira G.C."/>
            <person name="Chen F."/>
            <person name="Chen W."/>
            <person name="Choi C."/>
            <person name="Clum A."/>
            <person name="Dos Santos R.A."/>
            <person name="Damasio A.R."/>
            <person name="Diallinas G."/>
            <person name="Emri T."/>
            <person name="Fekete E."/>
            <person name="Flipphi M."/>
            <person name="Freyberg S."/>
            <person name="Gallo A."/>
            <person name="Gournas C."/>
            <person name="Habgood R."/>
            <person name="Hainaut M."/>
            <person name="Harispe M.L."/>
            <person name="Henrissat B."/>
            <person name="Hilden K.S."/>
            <person name="Hope R."/>
            <person name="Hossain A."/>
            <person name="Karabika E."/>
            <person name="Karaffa L."/>
            <person name="Karanyi Z."/>
            <person name="Krasevec N."/>
            <person name="Kuo A."/>
            <person name="Kusch H."/>
            <person name="LaButti K."/>
            <person name="Lagendijk E.L."/>
            <person name="Lapidus A."/>
            <person name="Levasseur A."/>
            <person name="Lindquist E."/>
            <person name="Lipzen A."/>
            <person name="Logrieco A.F."/>
            <person name="MacCabe A."/>
            <person name="Maekelae M.R."/>
            <person name="Malavazi I."/>
            <person name="Melin P."/>
            <person name="Meyer V."/>
            <person name="Mielnichuk N."/>
            <person name="Miskei M."/>
            <person name="Molnar A.P."/>
            <person name="Mule G."/>
            <person name="Ngan C.Y."/>
            <person name="Orejas M."/>
            <person name="Orosz E."/>
            <person name="Ouedraogo J.P."/>
            <person name="Overkamp K.M."/>
            <person name="Park H.-S."/>
            <person name="Perrone G."/>
            <person name="Piumi F."/>
            <person name="Punt P.J."/>
            <person name="Ram A.F."/>
            <person name="Ramon A."/>
            <person name="Rauscher S."/>
            <person name="Record E."/>
            <person name="Riano-Pachon D.M."/>
            <person name="Robert V."/>
            <person name="Roehrig J."/>
            <person name="Ruller R."/>
            <person name="Salamov A."/>
            <person name="Salih N.S."/>
            <person name="Samson R.A."/>
            <person name="Sandor E."/>
            <person name="Sanguinetti M."/>
            <person name="Schuetze T."/>
            <person name="Sepcic K."/>
            <person name="Shelest E."/>
            <person name="Sherlock G."/>
            <person name="Sophianopoulou V."/>
            <person name="Squina F.M."/>
            <person name="Sun H."/>
            <person name="Susca A."/>
            <person name="Todd R.B."/>
            <person name="Tsang A."/>
            <person name="Unkles S.E."/>
            <person name="van de Wiele N."/>
            <person name="van Rossen-Uffink D."/>
            <person name="Oliveira J.V."/>
            <person name="Vesth T.C."/>
            <person name="Visser J."/>
            <person name="Yu J.-H."/>
            <person name="Zhou M."/>
            <person name="Andersen M.R."/>
            <person name="Archer D.B."/>
            <person name="Baker S.E."/>
            <person name="Benoit I."/>
            <person name="Brakhage A.A."/>
            <person name="Braus G.H."/>
            <person name="Fischer R."/>
            <person name="Frisvad J.C."/>
            <person name="Goldman G.H."/>
            <person name="Houbraken J."/>
            <person name="Oakley B."/>
            <person name="Pocsi I."/>
            <person name="Scazzocchio C."/>
            <person name="Seiboth B."/>
            <person name="vanKuyk P.A."/>
            <person name="Wortman J."/>
            <person name="Dyer P.S."/>
            <person name="Grigoriev I.V."/>
        </authorList>
    </citation>
    <scope>NUCLEOTIDE SEQUENCE [LARGE SCALE GENOMIC DNA]</scope>
    <source>
        <strain evidence="5">CBS 593.65</strain>
    </source>
</reference>
<dbReference type="InterPro" id="IPR002110">
    <property type="entry name" value="Ankyrin_rpt"/>
</dbReference>
<dbReference type="AlphaFoldDB" id="A0A1L9T8C1"/>
<keyword evidence="5" id="KW-1185">Reference proteome</keyword>
<dbReference type="PROSITE" id="PS50088">
    <property type="entry name" value="ANK_REPEAT"/>
    <property type="match status" value="1"/>
</dbReference>
<sequence length="391" mass="41506">MLAKRADKDTVTIFLQHVESPGAVTQTQTTAAAAPVGPDGVFSVAGGTIGFGGGHCEKTNPLCTAVKYGHLAVSQALAKWCPRYLNERGAGNEFAIVNAVTANRPDILAMLLSAGASPTLPAPYSFGGFAPPEPTHPCILAAAKGYTDILGVLLARGCDVDTRHRKSGMTLLSFAALNRQATTVRFLLDHGANIEAVDKKKRTALSYAAMRDARATGLLLEAGAAVDVLDIDGKTPFFLAMIEGAHAVDSRLYYRPEFDFDSDGHLPLTPRAAALSNTRAGVQARLGICRVLLEYGASPLDGNGIPGYPVALENNLGEILQLYIEMGMVPVDAIDGEKRTLLIRAVEKDYKSVARVLVAAGCDVSRADAKGRTPLQLADSDEMVKILYSRR</sequence>
<proteinExistence type="predicted"/>
<dbReference type="InterPro" id="IPR036770">
    <property type="entry name" value="Ankyrin_rpt-contain_sf"/>
</dbReference>
<evidence type="ECO:0000313" key="4">
    <source>
        <dbReference type="EMBL" id="OJJ55672.1"/>
    </source>
</evidence>
<feature type="repeat" description="ANK" evidence="3">
    <location>
        <begin position="167"/>
        <end position="199"/>
    </location>
</feature>
<evidence type="ECO:0000256" key="2">
    <source>
        <dbReference type="ARBA" id="ARBA00023043"/>
    </source>
</evidence>
<evidence type="ECO:0000256" key="1">
    <source>
        <dbReference type="ARBA" id="ARBA00022737"/>
    </source>
</evidence>